<gene>
    <name evidence="1" type="ORF">GOP47_0002164</name>
</gene>
<keyword evidence="2" id="KW-1185">Reference proteome</keyword>
<comment type="caution">
    <text evidence="1">The sequence shown here is derived from an EMBL/GenBank/DDBJ whole genome shotgun (WGS) entry which is preliminary data.</text>
</comment>
<evidence type="ECO:0000313" key="2">
    <source>
        <dbReference type="Proteomes" id="UP000886520"/>
    </source>
</evidence>
<dbReference type="Proteomes" id="UP000886520">
    <property type="component" value="Chromosome 2"/>
</dbReference>
<dbReference type="EMBL" id="JABFUD020000003">
    <property type="protein sequence ID" value="KAI5082421.1"/>
    <property type="molecule type" value="Genomic_DNA"/>
</dbReference>
<evidence type="ECO:0000313" key="1">
    <source>
        <dbReference type="EMBL" id="KAI5082421.1"/>
    </source>
</evidence>
<dbReference type="AlphaFoldDB" id="A0A9D4ZQR7"/>
<sequence>MGDQPLEGSGRRGERSIGSTLSVSFLPLSAPCFLEQVETTSPCFAKSINDSYFHFWFMPRETIANGGAIGYVVVAVAGEMYGSWPTFDVMIPSPADVVSIVVSIGSAAACC</sequence>
<protein>
    <submittedName>
        <fullName evidence="1">Uncharacterized protein</fullName>
    </submittedName>
</protein>
<organism evidence="1 2">
    <name type="scientific">Adiantum capillus-veneris</name>
    <name type="common">Maidenhair fern</name>
    <dbReference type="NCBI Taxonomy" id="13818"/>
    <lineage>
        <taxon>Eukaryota</taxon>
        <taxon>Viridiplantae</taxon>
        <taxon>Streptophyta</taxon>
        <taxon>Embryophyta</taxon>
        <taxon>Tracheophyta</taxon>
        <taxon>Polypodiopsida</taxon>
        <taxon>Polypodiidae</taxon>
        <taxon>Polypodiales</taxon>
        <taxon>Pteridineae</taxon>
        <taxon>Pteridaceae</taxon>
        <taxon>Vittarioideae</taxon>
        <taxon>Adiantum</taxon>
    </lineage>
</organism>
<reference evidence="1" key="1">
    <citation type="submission" date="2021-01" db="EMBL/GenBank/DDBJ databases">
        <title>Adiantum capillus-veneris genome.</title>
        <authorList>
            <person name="Fang Y."/>
            <person name="Liao Q."/>
        </authorList>
    </citation>
    <scope>NUCLEOTIDE SEQUENCE</scope>
    <source>
        <strain evidence="1">H3</strain>
        <tissue evidence="1">Leaf</tissue>
    </source>
</reference>
<name>A0A9D4ZQR7_ADICA</name>
<accession>A0A9D4ZQR7</accession>
<proteinExistence type="predicted"/>